<dbReference type="InterPro" id="IPR001387">
    <property type="entry name" value="Cro/C1-type_HTH"/>
</dbReference>
<dbReference type="RefSeq" id="WP_311761190.1">
    <property type="nucleotide sequence ID" value="NZ_JAVRQI010000018.1"/>
</dbReference>
<dbReference type="Proteomes" id="UP001251085">
    <property type="component" value="Unassembled WGS sequence"/>
</dbReference>
<dbReference type="PROSITE" id="PS50943">
    <property type="entry name" value="HTH_CROC1"/>
    <property type="match status" value="1"/>
</dbReference>
<dbReference type="PANTHER" id="PTHR35010">
    <property type="entry name" value="BLL4672 PROTEIN-RELATED"/>
    <property type="match status" value="1"/>
</dbReference>
<dbReference type="CDD" id="cd00093">
    <property type="entry name" value="HTH_XRE"/>
    <property type="match status" value="1"/>
</dbReference>
<reference evidence="3" key="1">
    <citation type="submission" date="2023-07" db="EMBL/GenBank/DDBJ databases">
        <title>Characterization of two Paracoccaceae strains isolated from Phycosphere and proposal of Xinfangfangia lacusdiani sp. nov.</title>
        <authorList>
            <person name="Deng Y."/>
            <person name="Zhang Y.Q."/>
        </authorList>
    </citation>
    <scope>NUCLEOTIDE SEQUENCE [LARGE SCALE GENOMIC DNA]</scope>
    <source>
        <strain evidence="3">CPCC 101403</strain>
    </source>
</reference>
<sequence>METTLDFGHHRPMEIGTSSFGTQLRQWRVRRRFTQLALALEADISQRHLSFVESGRSKPSREMVLRLAEHLRVPLGEQNRMLVAAGYAPAYGDRPLTSPDMVGTREMIDRLLAGYQPYPALALDRSWTILAMNKAVPVLTEGVDPTLLTGQVNALRLTLHPQGLAPRIVNLPAWRSHILRRLSHDIELSADQSLIDLLEELKSYPGGHRAAGRVAYQPSDIAVPLVLDHPRGQLSFISATTIFGTAVNITLADMVVEAFLPADGWTAEFLRGEFDPVD</sequence>
<comment type="caution">
    <text evidence="2">The sequence shown here is derived from an EMBL/GenBank/DDBJ whole genome shotgun (WGS) entry which is preliminary data.</text>
</comment>
<protein>
    <submittedName>
        <fullName evidence="2">Helix-turn-helix transcriptional regulator</fullName>
    </submittedName>
</protein>
<organism evidence="2 3">
    <name type="scientific">Paracoccus broussonetiae</name>
    <dbReference type="NCBI Taxonomy" id="3075834"/>
    <lineage>
        <taxon>Bacteria</taxon>
        <taxon>Pseudomonadati</taxon>
        <taxon>Pseudomonadota</taxon>
        <taxon>Alphaproteobacteria</taxon>
        <taxon>Rhodobacterales</taxon>
        <taxon>Paracoccaceae</taxon>
        <taxon>Paracoccus</taxon>
    </lineage>
</organism>
<feature type="domain" description="HTH cro/C1-type" evidence="1">
    <location>
        <begin position="24"/>
        <end position="78"/>
    </location>
</feature>
<dbReference type="EMBL" id="JAVRQI010000018">
    <property type="protein sequence ID" value="MDT1064100.1"/>
    <property type="molecule type" value="Genomic_DNA"/>
</dbReference>
<evidence type="ECO:0000313" key="3">
    <source>
        <dbReference type="Proteomes" id="UP001251085"/>
    </source>
</evidence>
<dbReference type="Pfam" id="PF17765">
    <property type="entry name" value="MLTR_LBD"/>
    <property type="match status" value="1"/>
</dbReference>
<dbReference type="SUPFAM" id="SSF47413">
    <property type="entry name" value="lambda repressor-like DNA-binding domains"/>
    <property type="match status" value="1"/>
</dbReference>
<accession>A0ABU3EKY7</accession>
<dbReference type="InterPro" id="IPR010982">
    <property type="entry name" value="Lambda_DNA-bd_dom_sf"/>
</dbReference>
<evidence type="ECO:0000313" key="2">
    <source>
        <dbReference type="EMBL" id="MDT1064100.1"/>
    </source>
</evidence>
<dbReference type="Pfam" id="PF01381">
    <property type="entry name" value="HTH_3"/>
    <property type="match status" value="1"/>
</dbReference>
<dbReference type="Gene3D" id="1.10.260.40">
    <property type="entry name" value="lambda repressor-like DNA-binding domains"/>
    <property type="match status" value="1"/>
</dbReference>
<name>A0ABU3EKY7_9RHOB</name>
<proteinExistence type="predicted"/>
<keyword evidence="3" id="KW-1185">Reference proteome</keyword>
<dbReference type="Gene3D" id="3.30.450.180">
    <property type="match status" value="1"/>
</dbReference>
<dbReference type="InterPro" id="IPR041413">
    <property type="entry name" value="MLTR_LBD"/>
</dbReference>
<dbReference type="SMART" id="SM00530">
    <property type="entry name" value="HTH_XRE"/>
    <property type="match status" value="1"/>
</dbReference>
<evidence type="ECO:0000259" key="1">
    <source>
        <dbReference type="PROSITE" id="PS50943"/>
    </source>
</evidence>
<dbReference type="PANTHER" id="PTHR35010:SF4">
    <property type="entry name" value="BLL5781 PROTEIN"/>
    <property type="match status" value="1"/>
</dbReference>
<gene>
    <name evidence="2" type="ORF">RM190_19715</name>
</gene>